<organism evidence="1 2">
    <name type="scientific">Corynebacterium imitans</name>
    <dbReference type="NCBI Taxonomy" id="156978"/>
    <lineage>
        <taxon>Bacteria</taxon>
        <taxon>Bacillati</taxon>
        <taxon>Actinomycetota</taxon>
        <taxon>Actinomycetes</taxon>
        <taxon>Mycobacteriales</taxon>
        <taxon>Corynebacteriaceae</taxon>
        <taxon>Corynebacterium</taxon>
    </lineage>
</organism>
<sequence>MIATILGSVVGLASSVATIWAVLEVYTTAQRHPGMPIDRAARIAAAKYGIRF</sequence>
<name>A0A239Y2R4_9CORY</name>
<reference evidence="1 2" key="1">
    <citation type="submission" date="2017-06" db="EMBL/GenBank/DDBJ databases">
        <authorList>
            <consortium name="Pathogen Informatics"/>
        </authorList>
    </citation>
    <scope>NUCLEOTIDE SEQUENCE [LARGE SCALE GENOMIC DNA]</scope>
    <source>
        <strain evidence="1 2">NCTC13015</strain>
    </source>
</reference>
<dbReference type="Proteomes" id="UP000215374">
    <property type="component" value="Chromosome 1"/>
</dbReference>
<dbReference type="AlphaFoldDB" id="A0A239Y2R4"/>
<accession>A0A239Y2R4</accession>
<evidence type="ECO:0000313" key="2">
    <source>
        <dbReference type="Proteomes" id="UP000215374"/>
    </source>
</evidence>
<gene>
    <name evidence="1" type="ORF">SAMEA4535761_00073</name>
</gene>
<evidence type="ECO:0000313" key="1">
    <source>
        <dbReference type="EMBL" id="SNV52636.1"/>
    </source>
</evidence>
<proteinExistence type="predicted"/>
<protein>
    <submittedName>
        <fullName evidence="1">Uncharacterized protein</fullName>
    </submittedName>
</protein>
<dbReference type="EMBL" id="LT906467">
    <property type="protein sequence ID" value="SNV52636.1"/>
    <property type="molecule type" value="Genomic_DNA"/>
</dbReference>
<dbReference type="RefSeq" id="WP_157727794.1">
    <property type="nucleotide sequence ID" value="NZ_CP009211.1"/>
</dbReference>